<gene>
    <name evidence="9" type="ORF">DARMORV10_C09P44210.1</name>
</gene>
<name>A0A816J163_BRANA</name>
<protein>
    <recommendedName>
        <fullName evidence="4">Calmodulin-lysine N-methyltransferase</fullName>
        <ecNumber evidence="3">2.1.1.60</ecNumber>
    </recommendedName>
</protein>
<accession>A0A816J163</accession>
<evidence type="ECO:0000256" key="8">
    <source>
        <dbReference type="ARBA" id="ARBA00023242"/>
    </source>
</evidence>
<organism evidence="9">
    <name type="scientific">Brassica napus</name>
    <name type="common">Rape</name>
    <dbReference type="NCBI Taxonomy" id="3708"/>
    <lineage>
        <taxon>Eukaryota</taxon>
        <taxon>Viridiplantae</taxon>
        <taxon>Streptophyta</taxon>
        <taxon>Embryophyta</taxon>
        <taxon>Tracheophyta</taxon>
        <taxon>Spermatophyta</taxon>
        <taxon>Magnoliopsida</taxon>
        <taxon>eudicotyledons</taxon>
        <taxon>Gunneridae</taxon>
        <taxon>Pentapetalae</taxon>
        <taxon>rosids</taxon>
        <taxon>malvids</taxon>
        <taxon>Brassicales</taxon>
        <taxon>Brassicaceae</taxon>
        <taxon>Brassiceae</taxon>
        <taxon>Brassica</taxon>
    </lineage>
</organism>
<evidence type="ECO:0000256" key="4">
    <source>
        <dbReference type="ARBA" id="ARBA00020594"/>
    </source>
</evidence>
<sequence>MSIRSISNRRMEECFVTAARRSIAGGGGEAITTLPMDPTSSSSSSPLRWRILRQALIIRSDSQSEAEIKRVSRKATQGFNLIPFCYTIPIPPFPKLYLTLISNRHNIDNTGLFFTVTLLGQWPSEEVLAYLCLSQPDCFRGKRVIELGSGYGLAGLVIAAATEASEVVVSDENPQVVNCLWTVPCLLGFIVVLNNPYIKRNIESISMAFNNTSVKAMELHWNQHQLSELTNSFYVIVANDWKYLFDKPTDDLWTLKLKRLGILHDTKKEQKQTRSFVLSVILIYATELGSEH</sequence>
<dbReference type="EC" id="2.1.1.60" evidence="3"/>
<dbReference type="GO" id="GO:0005737">
    <property type="term" value="C:cytoplasm"/>
    <property type="evidence" value="ECO:0007669"/>
    <property type="project" value="UniProtKB-SubCell"/>
</dbReference>
<evidence type="ECO:0000256" key="6">
    <source>
        <dbReference type="ARBA" id="ARBA00022603"/>
    </source>
</evidence>
<proteinExistence type="predicted"/>
<dbReference type="InterPro" id="IPR019410">
    <property type="entry name" value="Methyltransf_16"/>
</dbReference>
<evidence type="ECO:0000313" key="9">
    <source>
        <dbReference type="EMBL" id="CAF1758551.1"/>
    </source>
</evidence>
<evidence type="ECO:0000256" key="7">
    <source>
        <dbReference type="ARBA" id="ARBA00022679"/>
    </source>
</evidence>
<reference evidence="9" key="1">
    <citation type="submission" date="2021-01" db="EMBL/GenBank/DDBJ databases">
        <authorList>
            <consortium name="Genoscope - CEA"/>
            <person name="William W."/>
        </authorList>
    </citation>
    <scope>NUCLEOTIDE SEQUENCE</scope>
</reference>
<dbReference type="InterPro" id="IPR029063">
    <property type="entry name" value="SAM-dependent_MTases_sf"/>
</dbReference>
<dbReference type="GO" id="GO:0018025">
    <property type="term" value="F:calmodulin-lysine N-methyltransferase activity"/>
    <property type="evidence" value="ECO:0007669"/>
    <property type="project" value="UniProtKB-EC"/>
</dbReference>
<dbReference type="AlphaFoldDB" id="A0A816J163"/>
<dbReference type="PANTHER" id="PTHR13539:SF3">
    <property type="entry name" value="CALMODULIN-LYSINE N-METHYLTRANSFERASE"/>
    <property type="match status" value="1"/>
</dbReference>
<evidence type="ECO:0000256" key="5">
    <source>
        <dbReference type="ARBA" id="ARBA00022490"/>
    </source>
</evidence>
<keyword evidence="5" id="KW-0963">Cytoplasm</keyword>
<evidence type="ECO:0000256" key="2">
    <source>
        <dbReference type="ARBA" id="ARBA00004496"/>
    </source>
</evidence>
<dbReference type="GO" id="GO:0005634">
    <property type="term" value="C:nucleus"/>
    <property type="evidence" value="ECO:0007669"/>
    <property type="project" value="UniProtKB-SubCell"/>
</dbReference>
<dbReference type="Proteomes" id="UP001295469">
    <property type="component" value="Chromosome C09"/>
</dbReference>
<evidence type="ECO:0000256" key="1">
    <source>
        <dbReference type="ARBA" id="ARBA00004123"/>
    </source>
</evidence>
<dbReference type="SUPFAM" id="SSF53335">
    <property type="entry name" value="S-adenosyl-L-methionine-dependent methyltransferases"/>
    <property type="match status" value="1"/>
</dbReference>
<dbReference type="Pfam" id="PF10294">
    <property type="entry name" value="Methyltransf_16"/>
    <property type="match status" value="1"/>
</dbReference>
<dbReference type="Gene3D" id="3.40.50.150">
    <property type="entry name" value="Vaccinia Virus protein VP39"/>
    <property type="match status" value="1"/>
</dbReference>
<dbReference type="GO" id="GO:0032259">
    <property type="term" value="P:methylation"/>
    <property type="evidence" value="ECO:0007669"/>
    <property type="project" value="UniProtKB-KW"/>
</dbReference>
<dbReference type="PANTHER" id="PTHR13539">
    <property type="entry name" value="CALMODULIN-LYSINE N-METHYLTRANSFERASE"/>
    <property type="match status" value="1"/>
</dbReference>
<keyword evidence="7" id="KW-0808">Transferase</keyword>
<dbReference type="InterPro" id="IPR025800">
    <property type="entry name" value="CaM-Lys-N-MeTrfase"/>
</dbReference>
<dbReference type="EMBL" id="HG994373">
    <property type="protein sequence ID" value="CAF1758551.1"/>
    <property type="molecule type" value="Genomic_DNA"/>
</dbReference>
<comment type="subcellular location">
    <subcellularLocation>
        <location evidence="2">Cytoplasm</location>
    </subcellularLocation>
    <subcellularLocation>
        <location evidence="1">Nucleus</location>
    </subcellularLocation>
</comment>
<keyword evidence="8" id="KW-0539">Nucleus</keyword>
<keyword evidence="6" id="KW-0489">Methyltransferase</keyword>
<evidence type="ECO:0000256" key="3">
    <source>
        <dbReference type="ARBA" id="ARBA00011914"/>
    </source>
</evidence>